<name>A0A1S3D7W6_DIACI</name>
<dbReference type="Gene3D" id="3.90.550.10">
    <property type="entry name" value="Spore Coat Polysaccharide Biosynthesis Protein SpsA, Chain A"/>
    <property type="match status" value="1"/>
</dbReference>
<dbReference type="InterPro" id="IPR029044">
    <property type="entry name" value="Nucleotide-diphossugar_trans"/>
</dbReference>
<dbReference type="STRING" id="121845.A0A1S3D7W6"/>
<dbReference type="AlphaFoldDB" id="A0A1S3D7W6"/>
<evidence type="ECO:0000313" key="2">
    <source>
        <dbReference type="RefSeq" id="XP_008476291.1"/>
    </source>
</evidence>
<dbReference type="GeneID" id="103513256"/>
<keyword evidence="1" id="KW-1185">Reference proteome</keyword>
<reference evidence="2" key="1">
    <citation type="submission" date="2025-08" db="UniProtKB">
        <authorList>
            <consortium name="RefSeq"/>
        </authorList>
    </citation>
    <scope>IDENTIFICATION</scope>
</reference>
<protein>
    <submittedName>
        <fullName evidence="2">Uncharacterized protein LOC103513256</fullName>
    </submittedName>
</protein>
<organism evidence="1 2">
    <name type="scientific">Diaphorina citri</name>
    <name type="common">Asian citrus psyllid</name>
    <dbReference type="NCBI Taxonomy" id="121845"/>
    <lineage>
        <taxon>Eukaryota</taxon>
        <taxon>Metazoa</taxon>
        <taxon>Ecdysozoa</taxon>
        <taxon>Arthropoda</taxon>
        <taxon>Hexapoda</taxon>
        <taxon>Insecta</taxon>
        <taxon>Pterygota</taxon>
        <taxon>Neoptera</taxon>
        <taxon>Paraneoptera</taxon>
        <taxon>Hemiptera</taxon>
        <taxon>Sternorrhyncha</taxon>
        <taxon>Psylloidea</taxon>
        <taxon>Psyllidae</taxon>
        <taxon>Diaphorininae</taxon>
        <taxon>Diaphorina</taxon>
    </lineage>
</organism>
<dbReference type="RefSeq" id="XP_008476291.1">
    <property type="nucleotide sequence ID" value="XM_008478069.1"/>
</dbReference>
<proteinExistence type="predicted"/>
<dbReference type="KEGG" id="dci:103513256"/>
<sequence>MLLGIRTYRYGIIYFKIPDNKLSTQDLHARYEGLIKEDEDKIIPGLGENGRAGTLPGLTNDIITKIMKIEAFNKVLSDHISYTRKIPDARFPECHELKYDEDLPTIGGFSWSGHYTWIPIPDFDTRIMNNPTDPVP</sequence>
<evidence type="ECO:0000313" key="1">
    <source>
        <dbReference type="Proteomes" id="UP000079169"/>
    </source>
</evidence>
<gene>
    <name evidence="2" type="primary">LOC103513256</name>
</gene>
<dbReference type="Proteomes" id="UP000079169">
    <property type="component" value="Unplaced"/>
</dbReference>
<accession>A0A1S3D7W6</accession>
<dbReference type="PaxDb" id="121845-A0A1S3D7W6"/>